<keyword evidence="3" id="KW-1003">Cell membrane</keyword>
<keyword evidence="5 7" id="KW-1133">Transmembrane helix</keyword>
<organism evidence="9 10">
    <name type="scientific">Streptomyces fragilis</name>
    <dbReference type="NCBI Taxonomy" id="67301"/>
    <lineage>
        <taxon>Bacteria</taxon>
        <taxon>Bacillati</taxon>
        <taxon>Actinomycetota</taxon>
        <taxon>Actinomycetes</taxon>
        <taxon>Kitasatosporales</taxon>
        <taxon>Streptomycetaceae</taxon>
        <taxon>Streptomyces</taxon>
    </lineage>
</organism>
<proteinExistence type="predicted"/>
<keyword evidence="6 7" id="KW-0472">Membrane</keyword>
<keyword evidence="4 7" id="KW-0812">Transmembrane</keyword>
<feature type="transmembrane region" description="Helical" evidence="7">
    <location>
        <begin position="266"/>
        <end position="286"/>
    </location>
</feature>
<evidence type="ECO:0000313" key="9">
    <source>
        <dbReference type="EMBL" id="MEU3554637.1"/>
    </source>
</evidence>
<evidence type="ECO:0000256" key="6">
    <source>
        <dbReference type="ARBA" id="ARBA00023136"/>
    </source>
</evidence>
<evidence type="ECO:0000256" key="2">
    <source>
        <dbReference type="ARBA" id="ARBA00022448"/>
    </source>
</evidence>
<reference evidence="9 10" key="1">
    <citation type="submission" date="2024-06" db="EMBL/GenBank/DDBJ databases">
        <title>The Natural Products Discovery Center: Release of the First 8490 Sequenced Strains for Exploring Actinobacteria Biosynthetic Diversity.</title>
        <authorList>
            <person name="Kalkreuter E."/>
            <person name="Kautsar S.A."/>
            <person name="Yang D."/>
            <person name="Bader C.D."/>
            <person name="Teijaro C.N."/>
            <person name="Fluegel L."/>
            <person name="Davis C.M."/>
            <person name="Simpson J.R."/>
            <person name="Lauterbach L."/>
            <person name="Steele A.D."/>
            <person name="Gui C."/>
            <person name="Meng S."/>
            <person name="Li G."/>
            <person name="Viehrig K."/>
            <person name="Ye F."/>
            <person name="Su P."/>
            <person name="Kiefer A.F."/>
            <person name="Nichols A."/>
            <person name="Cepeda A.J."/>
            <person name="Yan W."/>
            <person name="Fan B."/>
            <person name="Jiang Y."/>
            <person name="Adhikari A."/>
            <person name="Zheng C.-J."/>
            <person name="Schuster L."/>
            <person name="Cowan T.M."/>
            <person name="Smanski M.J."/>
            <person name="Chevrette M.G."/>
            <person name="De Carvalho L.P.S."/>
            <person name="Shen B."/>
        </authorList>
    </citation>
    <scope>NUCLEOTIDE SEQUENCE [LARGE SCALE GENOMIC DNA]</scope>
    <source>
        <strain evidence="9 10">NPDC038104</strain>
    </source>
</reference>
<comment type="caution">
    <text evidence="9">The sequence shown here is derived from an EMBL/GenBank/DDBJ whole genome shotgun (WGS) entry which is preliminary data.</text>
</comment>
<gene>
    <name evidence="9" type="ORF">AB0E65_10525</name>
</gene>
<dbReference type="InterPro" id="IPR025937">
    <property type="entry name" value="PDGLE_dom"/>
</dbReference>
<evidence type="ECO:0000256" key="1">
    <source>
        <dbReference type="ARBA" id="ARBA00004651"/>
    </source>
</evidence>
<dbReference type="InterPro" id="IPR002751">
    <property type="entry name" value="CbiM/NikMN"/>
</dbReference>
<dbReference type="PANTHER" id="PTHR34229:SF1">
    <property type="entry name" value="METAL TRANSPORT PROTEIN HI_1621-RELATED"/>
    <property type="match status" value="1"/>
</dbReference>
<evidence type="ECO:0000256" key="7">
    <source>
        <dbReference type="SAM" id="Phobius"/>
    </source>
</evidence>
<keyword evidence="2" id="KW-0813">Transport</keyword>
<feature type="domain" description="PDGLE" evidence="8">
    <location>
        <begin position="265"/>
        <end position="355"/>
    </location>
</feature>
<accession>A0ABV2YFY2</accession>
<evidence type="ECO:0000313" key="10">
    <source>
        <dbReference type="Proteomes" id="UP001550850"/>
    </source>
</evidence>
<dbReference type="EMBL" id="JBEZUR010000011">
    <property type="protein sequence ID" value="MEU3554637.1"/>
    <property type="molecule type" value="Genomic_DNA"/>
</dbReference>
<comment type="subcellular location">
    <subcellularLocation>
        <location evidence="1">Cell membrane</location>
        <topology evidence="1">Multi-pass membrane protein</topology>
    </subcellularLocation>
</comment>
<evidence type="ECO:0000256" key="5">
    <source>
        <dbReference type="ARBA" id="ARBA00022989"/>
    </source>
</evidence>
<dbReference type="Pfam" id="PF13190">
    <property type="entry name" value="PDGLE"/>
    <property type="match status" value="1"/>
</dbReference>
<dbReference type="Pfam" id="PF01891">
    <property type="entry name" value="CbiM"/>
    <property type="match status" value="1"/>
</dbReference>
<dbReference type="PANTHER" id="PTHR34229">
    <property type="entry name" value="METAL TRANSPORT PROTEIN HI_1621-RELATED"/>
    <property type="match status" value="1"/>
</dbReference>
<dbReference type="Proteomes" id="UP001550850">
    <property type="component" value="Unassembled WGS sequence"/>
</dbReference>
<dbReference type="RefSeq" id="WP_108951675.1">
    <property type="nucleotide sequence ID" value="NZ_BEVZ01000001.1"/>
</dbReference>
<feature type="transmembrane region" description="Helical" evidence="7">
    <location>
        <begin position="119"/>
        <end position="143"/>
    </location>
</feature>
<evidence type="ECO:0000256" key="4">
    <source>
        <dbReference type="ARBA" id="ARBA00022692"/>
    </source>
</evidence>
<keyword evidence="10" id="KW-1185">Reference proteome</keyword>
<evidence type="ECO:0000256" key="3">
    <source>
        <dbReference type="ARBA" id="ARBA00022475"/>
    </source>
</evidence>
<dbReference type="Gene3D" id="1.10.1760.20">
    <property type="match status" value="1"/>
</dbReference>
<feature type="transmembrane region" description="Helical" evidence="7">
    <location>
        <begin position="86"/>
        <end position="113"/>
    </location>
</feature>
<feature type="transmembrane region" description="Helical" evidence="7">
    <location>
        <begin position="54"/>
        <end position="74"/>
    </location>
</feature>
<feature type="transmembrane region" description="Helical" evidence="7">
    <location>
        <begin position="155"/>
        <end position="178"/>
    </location>
</feature>
<evidence type="ECO:0000259" key="8">
    <source>
        <dbReference type="Pfam" id="PF13190"/>
    </source>
</evidence>
<feature type="transmembrane region" description="Helical" evidence="7">
    <location>
        <begin position="332"/>
        <end position="353"/>
    </location>
</feature>
<name>A0ABV2YFY2_9ACTN</name>
<feature type="transmembrane region" description="Helical" evidence="7">
    <location>
        <begin position="198"/>
        <end position="218"/>
    </location>
</feature>
<sequence length="375" mass="36826">MHVPDGFLDAPTSVATGVIAAAAVAVSLRGARRELAGSAAGPAGPAAMGAERTAPLAGLTAAFIFAVQMLNFPVAAGTSGHLLGGALAAILVGPFTGVLCVSVVLLLQAILFADGGLTALGTNITCMALITVVVAHLVFRTLLRLLPAGRSTVTASAFVAALVSVPASALFFTLLYAVGGTTDVPIGSVAAAMGGVHVLIGIGEGVITALTVGAVIAVRPDLVHGARGLHRPLKLKVNGELVDAPAPAATNAATAAPASAPRSSRAVWLGGLAASLVLAGFVSFYASSSPDGLEKVAGDHGIDEAAEEHAVADGPLADYGVSGVDDARLSGGLAGVIGVGVTAAAGTGVFVVVRRRETSGHTTGGSAADRDHERV</sequence>
<protein>
    <submittedName>
        <fullName evidence="9">Energy-coupling factor ABC transporter permease</fullName>
    </submittedName>
</protein>